<accession>A0A2U2XCE1</accession>
<dbReference type="Pfam" id="PF03190">
    <property type="entry name" value="Thioredox_DsbH"/>
    <property type="match status" value="1"/>
</dbReference>
<evidence type="ECO:0000259" key="1">
    <source>
        <dbReference type="Pfam" id="PF03190"/>
    </source>
</evidence>
<dbReference type="SUPFAM" id="SSF48208">
    <property type="entry name" value="Six-hairpin glycosidases"/>
    <property type="match status" value="1"/>
</dbReference>
<dbReference type="PIRSF" id="PIRSF006402">
    <property type="entry name" value="UCP006402_thioredoxin"/>
    <property type="match status" value="1"/>
</dbReference>
<dbReference type="InterPro" id="IPR036249">
    <property type="entry name" value="Thioredoxin-like_sf"/>
</dbReference>
<sequence length="673" mass="78405">MAKHTNELINSSSPYLLQHAHNPVNWVEWSDVAFEKAKNENKLILISVGYSACHWCHVMERESFENEEVAALMNEYLVCIKVDREERPDVDQIYMNAVQLMTQQGGWPLNCFALPDGRPIYGGTYFKKDQWMSIIEQLWSTYKKDRKRVLEYAKQLTDGVINSELIEAVESKEEFEPARLEELVQKWKQNFDFDEGGNNRAPKFPMPNNWEFLLNYGVIKNDKTILNHAHKTIRKMALGGIYDQLGGGFSRYSVDDLWKVPHFEKMLYDNGQLLSLYAKAYQHSGNALYKDVLDQTIAWLLREMRHSDNGFYSALDADSEGIEGKYYTWKKEELKAILGDDFEWFAEFYNINPKGYWEEGVYILLRSFTKKEWCELKKINLEDFEKQISEVHEKLNKARNKRIRPGLDDKQLTAWNAMTVKGLVDAGLALQNETYIQEAKNTANWILEHQMNEETGQLFRTRKDGVSKINGFLEDYANVIDTFIALYEATFEVIWIEKANQIMDFTIAHFFDDQSKMFFFTDKDTDLLTRKLEVNDNVIPASNSIMARNLFRLSKLNHLTKYREMSQQMLSNIYDLMPAYGSGYSNWAMLALSFTEKFYEVAITGENSTEKRFELGNYYIPNALFAGGKEMNIPFLEDKSFTQESTIYVCENFSCQAPTQSLEETVLKLKARI</sequence>
<dbReference type="InterPro" id="IPR012341">
    <property type="entry name" value="6hp_glycosidase-like_sf"/>
</dbReference>
<keyword evidence="3" id="KW-1185">Reference proteome</keyword>
<dbReference type="PANTHER" id="PTHR42899">
    <property type="entry name" value="SPERMATOGENESIS-ASSOCIATED PROTEIN 20"/>
    <property type="match status" value="1"/>
</dbReference>
<gene>
    <name evidence="2" type="ORF">DIT68_09250</name>
</gene>
<proteinExistence type="predicted"/>
<feature type="domain" description="Spermatogenesis-associated protein 20-like TRX" evidence="1">
    <location>
        <begin position="5"/>
        <end position="158"/>
    </location>
</feature>
<dbReference type="SUPFAM" id="SSF52833">
    <property type="entry name" value="Thioredoxin-like"/>
    <property type="match status" value="1"/>
</dbReference>
<reference evidence="2 3" key="2">
    <citation type="submission" date="2018-05" db="EMBL/GenBank/DDBJ databases">
        <authorList>
            <person name="Lanie J.A."/>
            <person name="Ng W.-L."/>
            <person name="Kazmierczak K.M."/>
            <person name="Andrzejewski T.M."/>
            <person name="Davidsen T.M."/>
            <person name="Wayne K.J."/>
            <person name="Tettelin H."/>
            <person name="Glass J.I."/>
            <person name="Rusch D."/>
            <person name="Podicherti R."/>
            <person name="Tsui H.-C.T."/>
            <person name="Winkler M.E."/>
        </authorList>
    </citation>
    <scope>NUCLEOTIDE SEQUENCE [LARGE SCALE GENOMIC DNA]</scope>
    <source>
        <strain evidence="2 3">C305</strain>
    </source>
</reference>
<dbReference type="AlphaFoldDB" id="A0A2U2XCE1"/>
<dbReference type="PANTHER" id="PTHR42899:SF1">
    <property type="entry name" value="SPERMATOGENESIS-ASSOCIATED PROTEIN 20"/>
    <property type="match status" value="1"/>
</dbReference>
<dbReference type="CDD" id="cd02955">
    <property type="entry name" value="SSP411"/>
    <property type="match status" value="1"/>
</dbReference>
<comment type="caution">
    <text evidence="2">The sequence shown here is derived from an EMBL/GenBank/DDBJ whole genome shotgun (WGS) entry which is preliminary data.</text>
</comment>
<dbReference type="InterPro" id="IPR024705">
    <property type="entry name" value="Ssp411"/>
</dbReference>
<dbReference type="Gene3D" id="3.40.30.10">
    <property type="entry name" value="Glutaredoxin"/>
    <property type="match status" value="1"/>
</dbReference>
<name>A0A2U2XCE1_9FLAO</name>
<dbReference type="Gene3D" id="1.50.10.20">
    <property type="match status" value="1"/>
</dbReference>
<dbReference type="InterPro" id="IPR008928">
    <property type="entry name" value="6-hairpin_glycosidase_sf"/>
</dbReference>
<protein>
    <submittedName>
        <fullName evidence="2">Thioredoxin domain-containing protein</fullName>
    </submittedName>
</protein>
<dbReference type="EMBL" id="QFRJ01000006">
    <property type="protein sequence ID" value="PWH85433.1"/>
    <property type="molecule type" value="Genomic_DNA"/>
</dbReference>
<evidence type="ECO:0000313" key="3">
    <source>
        <dbReference type="Proteomes" id="UP000245370"/>
    </source>
</evidence>
<dbReference type="OrthoDB" id="9762614at2"/>
<dbReference type="RefSeq" id="WP_109359514.1">
    <property type="nucleotide sequence ID" value="NZ_QFRJ01000006.1"/>
</dbReference>
<dbReference type="GO" id="GO:0005975">
    <property type="term" value="P:carbohydrate metabolic process"/>
    <property type="evidence" value="ECO:0007669"/>
    <property type="project" value="InterPro"/>
</dbReference>
<evidence type="ECO:0000313" key="2">
    <source>
        <dbReference type="EMBL" id="PWH85433.1"/>
    </source>
</evidence>
<reference evidence="2 3" key="1">
    <citation type="submission" date="2018-05" db="EMBL/GenBank/DDBJ databases">
        <title>Brumimicrobium oceani sp. nov., isolated from coastal sediment.</title>
        <authorList>
            <person name="Kou Y."/>
        </authorList>
    </citation>
    <scope>NUCLEOTIDE SEQUENCE [LARGE SCALE GENOMIC DNA]</scope>
    <source>
        <strain evidence="2 3">C305</strain>
    </source>
</reference>
<dbReference type="Proteomes" id="UP000245370">
    <property type="component" value="Unassembled WGS sequence"/>
</dbReference>
<dbReference type="Gene3D" id="1.50.10.10">
    <property type="match status" value="1"/>
</dbReference>
<dbReference type="InterPro" id="IPR004879">
    <property type="entry name" value="Ssp411-like_TRX"/>
</dbReference>
<organism evidence="2 3">
    <name type="scientific">Brumimicrobium oceani</name>
    <dbReference type="NCBI Taxonomy" id="2100725"/>
    <lineage>
        <taxon>Bacteria</taxon>
        <taxon>Pseudomonadati</taxon>
        <taxon>Bacteroidota</taxon>
        <taxon>Flavobacteriia</taxon>
        <taxon>Flavobacteriales</taxon>
        <taxon>Crocinitomicaceae</taxon>
        <taxon>Brumimicrobium</taxon>
    </lineage>
</organism>